<accession>A0A212R4T0</accession>
<proteinExistence type="predicted"/>
<sequence length="78" mass="8656">MTLTYQRRPDTSEYPAHFISALVARVAAELALPITENASRADVLQKLASAELRLARLVDSQQSTPPAIDDFTLINVRF</sequence>
<dbReference type="EMBL" id="FYEH01000005">
    <property type="protein sequence ID" value="SNB66976.1"/>
    <property type="molecule type" value="Genomic_DNA"/>
</dbReference>
<dbReference type="AlphaFoldDB" id="A0A212R4T0"/>
<dbReference type="Proteomes" id="UP000197065">
    <property type="component" value="Unassembled WGS sequence"/>
</dbReference>
<evidence type="ECO:0000313" key="2">
    <source>
        <dbReference type="Proteomes" id="UP000197065"/>
    </source>
</evidence>
<reference evidence="1 2" key="1">
    <citation type="submission" date="2017-06" db="EMBL/GenBank/DDBJ databases">
        <authorList>
            <person name="Kim H.J."/>
            <person name="Triplett B.A."/>
        </authorList>
    </citation>
    <scope>NUCLEOTIDE SEQUENCE [LARGE SCALE GENOMIC DNA]</scope>
    <source>
        <strain evidence="1 2">B29T1</strain>
    </source>
</reference>
<gene>
    <name evidence="1" type="ORF">SAMN07250955_105228</name>
</gene>
<name>A0A212R4T0_9PROT</name>
<protein>
    <submittedName>
        <fullName evidence="1">Uncharacterized protein</fullName>
    </submittedName>
</protein>
<evidence type="ECO:0000313" key="1">
    <source>
        <dbReference type="EMBL" id="SNB66976.1"/>
    </source>
</evidence>
<organism evidence="1 2">
    <name type="scientific">Arboricoccus pini</name>
    <dbReference type="NCBI Taxonomy" id="1963835"/>
    <lineage>
        <taxon>Bacteria</taxon>
        <taxon>Pseudomonadati</taxon>
        <taxon>Pseudomonadota</taxon>
        <taxon>Alphaproteobacteria</taxon>
        <taxon>Geminicoccales</taxon>
        <taxon>Geminicoccaceae</taxon>
        <taxon>Arboricoccus</taxon>
    </lineage>
</organism>
<keyword evidence="2" id="KW-1185">Reference proteome</keyword>